<evidence type="ECO:0000256" key="4">
    <source>
        <dbReference type="ARBA" id="ARBA00022692"/>
    </source>
</evidence>
<dbReference type="Proteomes" id="UP001157947">
    <property type="component" value="Unassembled WGS sequence"/>
</dbReference>
<dbReference type="InterPro" id="IPR010917">
    <property type="entry name" value="TonB_rcpt_CS"/>
</dbReference>
<dbReference type="InterPro" id="IPR036942">
    <property type="entry name" value="Beta-barrel_TonB_sf"/>
</dbReference>
<dbReference type="InterPro" id="IPR039426">
    <property type="entry name" value="TonB-dep_rcpt-like"/>
</dbReference>
<proteinExistence type="inferred from homology"/>
<keyword evidence="4 7" id="KW-0812">Transmembrane</keyword>
<evidence type="ECO:0000313" key="8">
    <source>
        <dbReference type="EMBL" id="SMP08964.1"/>
    </source>
</evidence>
<evidence type="ECO:0000256" key="2">
    <source>
        <dbReference type="ARBA" id="ARBA00022448"/>
    </source>
</evidence>
<evidence type="ECO:0000256" key="3">
    <source>
        <dbReference type="ARBA" id="ARBA00022452"/>
    </source>
</evidence>
<dbReference type="Gene3D" id="2.40.170.20">
    <property type="entry name" value="TonB-dependent receptor, beta-barrel domain"/>
    <property type="match status" value="1"/>
</dbReference>
<dbReference type="RefSeq" id="WP_345782850.1">
    <property type="nucleotide sequence ID" value="NZ_FXTX01000006.1"/>
</dbReference>
<dbReference type="SUPFAM" id="SSF56935">
    <property type="entry name" value="Porins"/>
    <property type="match status" value="1"/>
</dbReference>
<keyword evidence="5 7" id="KW-0472">Membrane</keyword>
<sequence length="98" mass="11319">MALKYDDGSMYGLVETIYSAKQTKVDTDLKEQETGSWVVFNVKAGYTYQKRLFIGGGVDNLFDKMYYSYLSYLRNPFRTGTKVPEPGRFIYLNASYSF</sequence>
<reference evidence="8" key="1">
    <citation type="submission" date="2017-05" db="EMBL/GenBank/DDBJ databases">
        <authorList>
            <person name="Varghese N."/>
            <person name="Submissions S."/>
        </authorList>
    </citation>
    <scope>NUCLEOTIDE SEQUENCE</scope>
    <source>
        <strain evidence="8">DSM 18763</strain>
    </source>
</reference>
<dbReference type="PROSITE" id="PS52016">
    <property type="entry name" value="TONB_DEPENDENT_REC_3"/>
    <property type="match status" value="1"/>
</dbReference>
<dbReference type="EMBL" id="FXTX01000006">
    <property type="protein sequence ID" value="SMP08964.1"/>
    <property type="molecule type" value="Genomic_DNA"/>
</dbReference>
<comment type="caution">
    <text evidence="8">The sequence shown here is derived from an EMBL/GenBank/DDBJ whole genome shotgun (WGS) entry which is preliminary data.</text>
</comment>
<keyword evidence="2 7" id="KW-0813">Transport</keyword>
<dbReference type="AlphaFoldDB" id="A0AA45WL15"/>
<keyword evidence="6 7" id="KW-0998">Cell outer membrane</keyword>
<evidence type="ECO:0000256" key="1">
    <source>
        <dbReference type="ARBA" id="ARBA00004571"/>
    </source>
</evidence>
<gene>
    <name evidence="8" type="ORF">SAMN06264868_10661</name>
</gene>
<keyword evidence="8" id="KW-0675">Receptor</keyword>
<comment type="similarity">
    <text evidence="7">Belongs to the TonB-dependent receptor family.</text>
</comment>
<keyword evidence="9" id="KW-1185">Reference proteome</keyword>
<comment type="subcellular location">
    <subcellularLocation>
        <location evidence="1 7">Cell outer membrane</location>
        <topology evidence="1 7">Multi-pass membrane protein</topology>
    </subcellularLocation>
</comment>
<accession>A0AA45WL15</accession>
<evidence type="ECO:0000256" key="6">
    <source>
        <dbReference type="ARBA" id="ARBA00023237"/>
    </source>
</evidence>
<dbReference type="PROSITE" id="PS01156">
    <property type="entry name" value="TONB_DEPENDENT_REC_2"/>
    <property type="match status" value="1"/>
</dbReference>
<evidence type="ECO:0000256" key="5">
    <source>
        <dbReference type="ARBA" id="ARBA00023136"/>
    </source>
</evidence>
<organism evidence="8 9">
    <name type="scientific">Venenivibrio stagnispumantis</name>
    <dbReference type="NCBI Taxonomy" id="407998"/>
    <lineage>
        <taxon>Bacteria</taxon>
        <taxon>Pseudomonadati</taxon>
        <taxon>Aquificota</taxon>
        <taxon>Aquificia</taxon>
        <taxon>Aquificales</taxon>
        <taxon>Hydrogenothermaceae</taxon>
        <taxon>Venenivibrio</taxon>
    </lineage>
</organism>
<protein>
    <submittedName>
        <fullName evidence="8">TonB dependent receptor</fullName>
    </submittedName>
</protein>
<evidence type="ECO:0000313" key="9">
    <source>
        <dbReference type="Proteomes" id="UP001157947"/>
    </source>
</evidence>
<evidence type="ECO:0000256" key="7">
    <source>
        <dbReference type="PROSITE-ProRule" id="PRU01360"/>
    </source>
</evidence>
<name>A0AA45WL15_9AQUI</name>
<dbReference type="GO" id="GO:0009279">
    <property type="term" value="C:cell outer membrane"/>
    <property type="evidence" value="ECO:0007669"/>
    <property type="project" value="UniProtKB-SubCell"/>
</dbReference>
<keyword evidence="3 7" id="KW-1134">Transmembrane beta strand</keyword>